<dbReference type="InterPro" id="IPR019861">
    <property type="entry name" value="PorP/SprF_Bacteroidetes"/>
</dbReference>
<feature type="signal peptide" evidence="1">
    <location>
        <begin position="1"/>
        <end position="20"/>
    </location>
</feature>
<keyword evidence="3" id="KW-1185">Reference proteome</keyword>
<dbReference type="AlphaFoldDB" id="A0A9X2P5K3"/>
<organism evidence="2 3">
    <name type="scientific">Aquiflexum gelatinilyticum</name>
    <dbReference type="NCBI Taxonomy" id="2961943"/>
    <lineage>
        <taxon>Bacteria</taxon>
        <taxon>Pseudomonadati</taxon>
        <taxon>Bacteroidota</taxon>
        <taxon>Cytophagia</taxon>
        <taxon>Cytophagales</taxon>
        <taxon>Cyclobacteriaceae</taxon>
        <taxon>Aquiflexum</taxon>
    </lineage>
</organism>
<dbReference type="RefSeq" id="WP_258424248.1">
    <property type="nucleotide sequence ID" value="NZ_JANSUY010000014.1"/>
</dbReference>
<dbReference type="Pfam" id="PF11751">
    <property type="entry name" value="PorP_SprF"/>
    <property type="match status" value="1"/>
</dbReference>
<proteinExistence type="predicted"/>
<gene>
    <name evidence="2" type="ORF">NU887_15280</name>
</gene>
<evidence type="ECO:0000256" key="1">
    <source>
        <dbReference type="SAM" id="SignalP"/>
    </source>
</evidence>
<name>A0A9X2P5K3_9BACT</name>
<keyword evidence="1" id="KW-0732">Signal</keyword>
<comment type="caution">
    <text evidence="2">The sequence shown here is derived from an EMBL/GenBank/DDBJ whole genome shotgun (WGS) entry which is preliminary data.</text>
</comment>
<dbReference type="NCBIfam" id="TIGR03519">
    <property type="entry name" value="T9SS_PorP_fam"/>
    <property type="match status" value="1"/>
</dbReference>
<dbReference type="Proteomes" id="UP001142175">
    <property type="component" value="Unassembled WGS sequence"/>
</dbReference>
<dbReference type="EMBL" id="JANSUY010000014">
    <property type="protein sequence ID" value="MCR9016403.1"/>
    <property type="molecule type" value="Genomic_DNA"/>
</dbReference>
<protein>
    <submittedName>
        <fullName evidence="2">Type IX secretion system membrane protein PorP/SprF</fullName>
    </submittedName>
</protein>
<evidence type="ECO:0000313" key="3">
    <source>
        <dbReference type="Proteomes" id="UP001142175"/>
    </source>
</evidence>
<reference evidence="2" key="1">
    <citation type="submission" date="2022-08" db="EMBL/GenBank/DDBJ databases">
        <authorList>
            <person name="Zhang D."/>
        </authorList>
    </citation>
    <scope>NUCLEOTIDE SEQUENCE</scope>
    <source>
        <strain evidence="2">XJ19-11</strain>
    </source>
</reference>
<feature type="chain" id="PRO_5040972315" evidence="1">
    <location>
        <begin position="21"/>
        <end position="317"/>
    </location>
</feature>
<sequence length="317" mass="36215">MKKIIILSTFFALLSFITTAQTRKYIAQFSHMQGYFNPALTGYEGSAVRGLVRNQWVGFEGAPKTYFASVELDLMELSGKKDLMDANKNTFGFNFMNDQYGVFSETEMMGNYSSRIQLNEVTGLRLGAGVSYKNISLDGTRLSPDQPADPKIMQYLNGFANMQILDFNLGIAVTHPNYYLSYAVQNVNRGMINSGDVFMERSPRIGIFQGGFRNTVTEDMSLSFNIFYRHQKNLPSNTEFNFKVLMMDKIWLGLGHRVGYAHNFQLGFVFPMVRLGYVYEIPMSKSYLLPNTTHEFLAIIPLFRKNFKESSNEVLIW</sequence>
<evidence type="ECO:0000313" key="2">
    <source>
        <dbReference type="EMBL" id="MCR9016403.1"/>
    </source>
</evidence>
<accession>A0A9X2P5K3</accession>